<dbReference type="GO" id="GO:0016887">
    <property type="term" value="F:ATP hydrolysis activity"/>
    <property type="evidence" value="ECO:0007669"/>
    <property type="project" value="InterPro"/>
</dbReference>
<dbReference type="RefSeq" id="WP_192771173.1">
    <property type="nucleotide sequence ID" value="NZ_JADBEB010000001.1"/>
</dbReference>
<keyword evidence="1" id="KW-0547">Nucleotide-binding</keyword>
<dbReference type="AlphaFoldDB" id="A0A927MD28"/>
<dbReference type="GO" id="GO:0005886">
    <property type="term" value="C:plasma membrane"/>
    <property type="evidence" value="ECO:0007669"/>
    <property type="project" value="TreeGrafter"/>
</dbReference>
<dbReference type="InterPro" id="IPR003439">
    <property type="entry name" value="ABC_transporter-like_ATP-bd"/>
</dbReference>
<dbReference type="PANTHER" id="PTHR24220">
    <property type="entry name" value="IMPORT ATP-BINDING PROTEIN"/>
    <property type="match status" value="1"/>
</dbReference>
<organism evidence="4 5">
    <name type="scientific">Plantactinospora soyae</name>
    <dbReference type="NCBI Taxonomy" id="1544732"/>
    <lineage>
        <taxon>Bacteria</taxon>
        <taxon>Bacillati</taxon>
        <taxon>Actinomycetota</taxon>
        <taxon>Actinomycetes</taxon>
        <taxon>Micromonosporales</taxon>
        <taxon>Micromonosporaceae</taxon>
        <taxon>Plantactinospora</taxon>
    </lineage>
</organism>
<dbReference type="Gene3D" id="3.40.50.300">
    <property type="entry name" value="P-loop containing nucleotide triphosphate hydrolases"/>
    <property type="match status" value="1"/>
</dbReference>
<dbReference type="EMBL" id="JADBEB010000001">
    <property type="protein sequence ID" value="MBE1492234.1"/>
    <property type="molecule type" value="Genomic_DNA"/>
</dbReference>
<dbReference type="Proteomes" id="UP000649753">
    <property type="component" value="Unassembled WGS sequence"/>
</dbReference>
<evidence type="ECO:0000256" key="2">
    <source>
        <dbReference type="ARBA" id="ARBA00022840"/>
    </source>
</evidence>
<dbReference type="SUPFAM" id="SSF52540">
    <property type="entry name" value="P-loop containing nucleoside triphosphate hydrolases"/>
    <property type="match status" value="1"/>
</dbReference>
<dbReference type="InterPro" id="IPR027417">
    <property type="entry name" value="P-loop_NTPase"/>
</dbReference>
<comment type="caution">
    <text evidence="4">The sequence shown here is derived from an EMBL/GenBank/DDBJ whole genome shotgun (WGS) entry which is preliminary data.</text>
</comment>
<dbReference type="PANTHER" id="PTHR24220:SF684">
    <property type="entry name" value="FE(3+) IONS IMPORT ATP-BINDING PROTEIN FBPC"/>
    <property type="match status" value="1"/>
</dbReference>
<evidence type="ECO:0000313" key="5">
    <source>
        <dbReference type="Proteomes" id="UP000649753"/>
    </source>
</evidence>
<evidence type="ECO:0000313" key="4">
    <source>
        <dbReference type="EMBL" id="MBE1492234.1"/>
    </source>
</evidence>
<dbReference type="SMART" id="SM00382">
    <property type="entry name" value="AAA"/>
    <property type="match status" value="1"/>
</dbReference>
<dbReference type="InterPro" id="IPR003593">
    <property type="entry name" value="AAA+_ATPase"/>
</dbReference>
<reference evidence="4" key="1">
    <citation type="submission" date="2020-10" db="EMBL/GenBank/DDBJ databases">
        <title>Sequencing the genomes of 1000 actinobacteria strains.</title>
        <authorList>
            <person name="Klenk H.-P."/>
        </authorList>
    </citation>
    <scope>NUCLEOTIDE SEQUENCE</scope>
    <source>
        <strain evidence="4">DSM 46832</strain>
    </source>
</reference>
<sequence>MDDQGGSTAYRIDGAADRIDSSDADRIGGGVDVVLTGVTATFDSRAEPVLDRIDLRVAEGEAVALLGSSGAGKSTLLRVLLGAVRPVAGQVRVGGLDPFGTPTEVRRLRQAAGFIRQRDDLVPGLTARTNLLIGQAARWRLPDWLAVLRGAVPARYAARVDTLVHRHGIAHLLGRRIEHLSGGQRQRVALVRALLGQPRLLLADETTSGLDPVRAEAAIEDLRNAGEATLLVATHDVALAGRFPRVVALRDGRIVHDGPPPDAATMELIYAA</sequence>
<keyword evidence="2" id="KW-0067">ATP-binding</keyword>
<protein>
    <submittedName>
        <fullName evidence="4">ABC-type phosphate/phosphonate transport system ATPase subunit</fullName>
    </submittedName>
</protein>
<evidence type="ECO:0000256" key="1">
    <source>
        <dbReference type="ARBA" id="ARBA00022741"/>
    </source>
</evidence>
<feature type="domain" description="ABC transporter" evidence="3">
    <location>
        <begin position="33"/>
        <end position="271"/>
    </location>
</feature>
<proteinExistence type="predicted"/>
<dbReference type="PROSITE" id="PS00211">
    <property type="entry name" value="ABC_TRANSPORTER_1"/>
    <property type="match status" value="1"/>
</dbReference>
<name>A0A927MD28_9ACTN</name>
<dbReference type="GO" id="GO:0005524">
    <property type="term" value="F:ATP binding"/>
    <property type="evidence" value="ECO:0007669"/>
    <property type="project" value="UniProtKB-KW"/>
</dbReference>
<gene>
    <name evidence="4" type="ORF">H4W31_007872</name>
</gene>
<accession>A0A927MD28</accession>
<keyword evidence="5" id="KW-1185">Reference proteome</keyword>
<evidence type="ECO:0000259" key="3">
    <source>
        <dbReference type="PROSITE" id="PS50893"/>
    </source>
</evidence>
<dbReference type="Pfam" id="PF00005">
    <property type="entry name" value="ABC_tran"/>
    <property type="match status" value="1"/>
</dbReference>
<dbReference type="InterPro" id="IPR015854">
    <property type="entry name" value="ABC_transpr_LolD-like"/>
</dbReference>
<dbReference type="PROSITE" id="PS50893">
    <property type="entry name" value="ABC_TRANSPORTER_2"/>
    <property type="match status" value="1"/>
</dbReference>
<dbReference type="InterPro" id="IPR017871">
    <property type="entry name" value="ABC_transporter-like_CS"/>
</dbReference>
<dbReference type="GO" id="GO:0022857">
    <property type="term" value="F:transmembrane transporter activity"/>
    <property type="evidence" value="ECO:0007669"/>
    <property type="project" value="TreeGrafter"/>
</dbReference>